<sequence>MSASARMNMPKNTALALHVLKQTRSKDAVIMLNRFGHTISYDDAQRHITTEADKVDENIAKEGIFIPPDLKEGRFTQVAFDNLDFSDVQKDGSSFHATTHVIYQYKEESQSPVKSDVSTQRGRRKSCQTSEAFYTKKSNLTIQDRRAARSVNQALPDDDLEHAVIIYEFEDEIGVWLALKISHFGESLSSEFETLPALDSFLAALETKPSKKTLIQYGPIFPESPTKPDVVKVSLDYFQEFSKKLGQGETVITCDQAIYDIAKALVTKEREMYPHVILRLDGFHIAKNFLKAIGSFMQNSGLENLMSESGLCGPGTANKVLSGKDYYQMLSFHSTVADGMLSAQWIAFDAEMKSSKINRALEKLSILLPKIKDVGFFHKANVQLQNETIMECKELLQEVKSEWKLFQESLGVTAKFWMMYIQMVLILRPYIHAERCGNWHGHLIEVRRMLPYLITTGHRKYASFVPIYLKDMEGLPDRYPGLYAAFLKGNFTVHHTSGFHNGVWTDMAIEQSYKKEGKTTLFKDIIQSARTRDKYIKTVPYMSSVSHCAKSMANMLSKCERKKRDDSQSSKNVLEEIELRNMNPFTMDDKESLVNIVTGIILPEQTVLQARELGEAAIEMAREKNSAAIEIPKIMTFKQLEEKGKKSKLQASAQIPQVENKAIRAMCLARSALPLHTQSETFKYEWTPYPLYLFEADSCTSCGYSMRKGVKSSFDEAIKSDLTDLWVETDKLPTSDSKSAAIIDAMAFIQRHQALQSETFGDMSTNIIKRLIATYHPDCCILHIVGDRYDAPTTESLKQDERVRRSGHRTLIESQYAVASLAKIPDWKMFISSPQNKESLLEFLSVSWMESTTCSSEIGLDLYLGGMRKDSGDTWAFTNGEWDTAKDLSCEKHEEADTRMMAHLYYCSQELECERIIVESEDTDVLLLSMFHFATLKRFCEIFVRRGGRYVHVHTVVRRLAEKCNVSMQTIKAALLSGFALTGCDTVSYPFRRGEKRATKIILSSPLCLEVFSDFEAVAPDIEGPVLDEARNFMIRLYNKEASSSLNILRQHMFAQNKSELRSLPPTEDAFKQHVLRALYQLRWWKHAHESNPIIPSVTEFGRNVLNNIIVLWQLQHFCHNFPQTLMYQASVNANLQSASQADALA</sequence>
<dbReference type="PANTHER" id="PTHR47018">
    <property type="entry name" value="CXC DOMAIN-CONTAINING PROTEIN-RELATED"/>
    <property type="match status" value="1"/>
</dbReference>
<evidence type="ECO:0000313" key="2">
    <source>
        <dbReference type="Proteomes" id="UP000762676"/>
    </source>
</evidence>
<dbReference type="Proteomes" id="UP000762676">
    <property type="component" value="Unassembled WGS sequence"/>
</dbReference>
<proteinExistence type="predicted"/>
<dbReference type="AlphaFoldDB" id="A0AAV4FGQ8"/>
<gene>
    <name evidence="1" type="ORF">ElyMa_005705400</name>
</gene>
<reference evidence="1 2" key="1">
    <citation type="journal article" date="2021" name="Elife">
        <title>Chloroplast acquisition without the gene transfer in kleptoplastic sea slugs, Plakobranchus ocellatus.</title>
        <authorList>
            <person name="Maeda T."/>
            <person name="Takahashi S."/>
            <person name="Yoshida T."/>
            <person name="Shimamura S."/>
            <person name="Takaki Y."/>
            <person name="Nagai Y."/>
            <person name="Toyoda A."/>
            <person name="Suzuki Y."/>
            <person name="Arimoto A."/>
            <person name="Ishii H."/>
            <person name="Satoh N."/>
            <person name="Nishiyama T."/>
            <person name="Hasebe M."/>
            <person name="Maruyama T."/>
            <person name="Minagawa J."/>
            <person name="Obokata J."/>
            <person name="Shigenobu S."/>
        </authorList>
    </citation>
    <scope>NUCLEOTIDE SEQUENCE [LARGE SCALE GENOMIC DNA]</scope>
</reference>
<name>A0AAV4FGQ8_9GAST</name>
<protein>
    <submittedName>
        <fullName evidence="1">Uncharacterized protein</fullName>
    </submittedName>
</protein>
<dbReference type="EMBL" id="BMAT01011411">
    <property type="protein sequence ID" value="GFR72422.1"/>
    <property type="molecule type" value="Genomic_DNA"/>
</dbReference>
<evidence type="ECO:0000313" key="1">
    <source>
        <dbReference type="EMBL" id="GFR72422.1"/>
    </source>
</evidence>
<keyword evidence="2" id="KW-1185">Reference proteome</keyword>
<dbReference type="PANTHER" id="PTHR47018:SF1">
    <property type="entry name" value="TESMIN_TSO1-LIKE CXC DOMAIN-CONTAINING PROTEIN"/>
    <property type="match status" value="1"/>
</dbReference>
<comment type="caution">
    <text evidence="1">The sequence shown here is derived from an EMBL/GenBank/DDBJ whole genome shotgun (WGS) entry which is preliminary data.</text>
</comment>
<accession>A0AAV4FGQ8</accession>
<organism evidence="1 2">
    <name type="scientific">Elysia marginata</name>
    <dbReference type="NCBI Taxonomy" id="1093978"/>
    <lineage>
        <taxon>Eukaryota</taxon>
        <taxon>Metazoa</taxon>
        <taxon>Spiralia</taxon>
        <taxon>Lophotrochozoa</taxon>
        <taxon>Mollusca</taxon>
        <taxon>Gastropoda</taxon>
        <taxon>Heterobranchia</taxon>
        <taxon>Euthyneura</taxon>
        <taxon>Panpulmonata</taxon>
        <taxon>Sacoglossa</taxon>
        <taxon>Placobranchoidea</taxon>
        <taxon>Plakobranchidae</taxon>
        <taxon>Elysia</taxon>
    </lineage>
</organism>